<accession>A0A9Q3JA47</accession>
<organism evidence="2 3">
    <name type="scientific">Austropuccinia psidii MF-1</name>
    <dbReference type="NCBI Taxonomy" id="1389203"/>
    <lineage>
        <taxon>Eukaryota</taxon>
        <taxon>Fungi</taxon>
        <taxon>Dikarya</taxon>
        <taxon>Basidiomycota</taxon>
        <taxon>Pucciniomycotina</taxon>
        <taxon>Pucciniomycetes</taxon>
        <taxon>Pucciniales</taxon>
        <taxon>Sphaerophragmiaceae</taxon>
        <taxon>Austropuccinia</taxon>
    </lineage>
</organism>
<protein>
    <submittedName>
        <fullName evidence="2">Uncharacterized protein</fullName>
    </submittedName>
</protein>
<reference evidence="2" key="1">
    <citation type="submission" date="2021-03" db="EMBL/GenBank/DDBJ databases">
        <title>Draft genome sequence of rust myrtle Austropuccinia psidii MF-1, a brazilian biotype.</title>
        <authorList>
            <person name="Quecine M.C."/>
            <person name="Pachon D.M.R."/>
            <person name="Bonatelli M.L."/>
            <person name="Correr F.H."/>
            <person name="Franceschini L.M."/>
            <person name="Leite T.F."/>
            <person name="Margarido G.R.A."/>
            <person name="Almeida C.A."/>
            <person name="Ferrarezi J.A."/>
            <person name="Labate C.A."/>
        </authorList>
    </citation>
    <scope>NUCLEOTIDE SEQUENCE</scope>
    <source>
        <strain evidence="2">MF-1</strain>
    </source>
</reference>
<gene>
    <name evidence="2" type="ORF">O181_098297</name>
</gene>
<dbReference type="Proteomes" id="UP000765509">
    <property type="component" value="Unassembled WGS sequence"/>
</dbReference>
<dbReference type="EMBL" id="AVOT02066906">
    <property type="protein sequence ID" value="MBW0558582.1"/>
    <property type="molecule type" value="Genomic_DNA"/>
</dbReference>
<feature type="region of interest" description="Disordered" evidence="1">
    <location>
        <begin position="16"/>
        <end position="36"/>
    </location>
</feature>
<sequence length="118" mass="13485">MQVGWNWGDFHYQREENKKGALPENDGDIGDQEGSSTSCNGNYQHFMDNKGNTNQRLIPSPPTDRFTCTPNINHHSSFSQESNFTIGSGYHKNSFMHNITNNMHSMMGPWMIMIQNSQ</sequence>
<name>A0A9Q3JA47_9BASI</name>
<evidence type="ECO:0000313" key="3">
    <source>
        <dbReference type="Proteomes" id="UP000765509"/>
    </source>
</evidence>
<proteinExistence type="predicted"/>
<keyword evidence="3" id="KW-1185">Reference proteome</keyword>
<evidence type="ECO:0000313" key="2">
    <source>
        <dbReference type="EMBL" id="MBW0558582.1"/>
    </source>
</evidence>
<comment type="caution">
    <text evidence="2">The sequence shown here is derived from an EMBL/GenBank/DDBJ whole genome shotgun (WGS) entry which is preliminary data.</text>
</comment>
<evidence type="ECO:0000256" key="1">
    <source>
        <dbReference type="SAM" id="MobiDB-lite"/>
    </source>
</evidence>
<dbReference type="AlphaFoldDB" id="A0A9Q3JA47"/>
<feature type="region of interest" description="Disordered" evidence="1">
    <location>
        <begin position="42"/>
        <end position="61"/>
    </location>
</feature>